<protein>
    <submittedName>
        <fullName evidence="1">Uncharacterized protein</fullName>
    </submittedName>
</protein>
<reference evidence="1 2" key="1">
    <citation type="submission" date="2020-04" db="EMBL/GenBank/DDBJ databases">
        <authorList>
            <person name="Hitch T.C.A."/>
            <person name="Wylensek D."/>
            <person name="Clavel T."/>
        </authorList>
    </citation>
    <scope>NUCLEOTIDE SEQUENCE [LARGE SCALE GENOMIC DNA]</scope>
    <source>
        <strain evidence="1 2">WB01_NA02</strain>
    </source>
</reference>
<proteinExistence type="predicted"/>
<organism evidence="1 2">
    <name type="scientific">Clostridium beijerinckii</name>
    <name type="common">Clostridium MP</name>
    <dbReference type="NCBI Taxonomy" id="1520"/>
    <lineage>
        <taxon>Bacteria</taxon>
        <taxon>Bacillati</taxon>
        <taxon>Bacillota</taxon>
        <taxon>Clostridia</taxon>
        <taxon>Eubacteriales</taxon>
        <taxon>Clostridiaceae</taxon>
        <taxon>Clostridium</taxon>
    </lineage>
</organism>
<comment type="caution">
    <text evidence="1">The sequence shown here is derived from an EMBL/GenBank/DDBJ whole genome shotgun (WGS) entry which is preliminary data.</text>
</comment>
<gene>
    <name evidence="1" type="ORF">HF849_19480</name>
</gene>
<evidence type="ECO:0000313" key="1">
    <source>
        <dbReference type="EMBL" id="NMF06882.1"/>
    </source>
</evidence>
<sequence>MSEYKEEILQKAFERGYQRGIRLSRLGIITTLLMQNHDQDFISKVTETSALEIELVLIAMRMFQGGENIEYVTQYTKFNNEEAEKIKDCTVSKKV</sequence>
<dbReference type="AlphaFoldDB" id="A0A7X9SS61"/>
<dbReference type="RefSeq" id="WP_168982867.1">
    <property type="nucleotide sequence ID" value="NZ_JABAGD010000043.1"/>
</dbReference>
<accession>A0A7X9SS61</accession>
<evidence type="ECO:0000313" key="2">
    <source>
        <dbReference type="Proteomes" id="UP000587880"/>
    </source>
</evidence>
<name>A0A7X9SS61_CLOBE</name>
<dbReference type="Proteomes" id="UP000587880">
    <property type="component" value="Unassembled WGS sequence"/>
</dbReference>
<dbReference type="EMBL" id="JABAGD010000043">
    <property type="protein sequence ID" value="NMF06882.1"/>
    <property type="molecule type" value="Genomic_DNA"/>
</dbReference>